<gene>
    <name evidence="4" type="ORF">OI18_11385</name>
</gene>
<keyword evidence="2" id="KW-0732">Signal</keyword>
<accession>A0A0C1IVE9</accession>
<dbReference type="Proteomes" id="UP000031408">
    <property type="component" value="Unassembled WGS sequence"/>
</dbReference>
<dbReference type="InterPro" id="IPR039329">
    <property type="entry name" value="SIAE"/>
</dbReference>
<dbReference type="PANTHER" id="PTHR22901">
    <property type="entry name" value="SIALATE O-ACETYLESTERASE"/>
    <property type="match status" value="1"/>
</dbReference>
<comment type="caution">
    <text evidence="4">The sequence shown here is derived from an EMBL/GenBank/DDBJ whole genome shotgun (WGS) entry which is preliminary data.</text>
</comment>
<sequence>MRIKILLALLFPLVVKAQLQVHRFFSDNMVLQRDQAISFGGTGIPGNSVNVSFGREHRRTTAKPDGSWNVLFKKRKADRQPQQVVITSGRERIELNNVLIGDVWICTGQSNMEWAFSREMHFREEQQLTNQPLLRFFNADFAGKYVYKSLYTDSVKKRLNKDDFYRGTWQQCDSNTVRPMSAVAYYFGKAIAASEDIPVGLINLSIGGAPIETFISYESLQHEFVSKTRGNWLENDELPEWTRQRGKENLGDKYNGSDSSGPDHAYKPGFAYKAGIELLQSHKVKGVIFYQGESNSLELPRVMEYRKLMTVLIADYRKLWKQQDLPFYWVQLSSIDTVKYQSQFWPEFRNEQRLLLNELSNVGMAVSSDLGAKNDVHPTNKRDIGQRLARWTLHDVYGRDIIPSGPLPVKAEARNGMLRITFNYAGRQLTTTDTQLPRGFSVEGKDVPAIIKGTTIEMPLTGKPGYVCYGWSPFTTANLCNDEMLPASTFKLKIDYLNSNQ</sequence>
<evidence type="ECO:0000256" key="2">
    <source>
        <dbReference type="SAM" id="SignalP"/>
    </source>
</evidence>
<keyword evidence="1" id="KW-0378">Hydrolase</keyword>
<feature type="domain" description="Sialate O-acetylesterase" evidence="3">
    <location>
        <begin position="280"/>
        <end position="391"/>
    </location>
</feature>
<dbReference type="PANTHER" id="PTHR22901:SF0">
    <property type="entry name" value="SIALATE O-ACETYLESTERASE"/>
    <property type="match status" value="1"/>
</dbReference>
<evidence type="ECO:0000313" key="5">
    <source>
        <dbReference type="Proteomes" id="UP000031408"/>
    </source>
</evidence>
<dbReference type="EMBL" id="JSVC01000012">
    <property type="protein sequence ID" value="KIC94474.1"/>
    <property type="molecule type" value="Genomic_DNA"/>
</dbReference>
<dbReference type="STRING" id="1349421.OI18_11385"/>
<keyword evidence="5" id="KW-1185">Reference proteome</keyword>
<evidence type="ECO:0000313" key="4">
    <source>
        <dbReference type="EMBL" id="KIC94474.1"/>
    </source>
</evidence>
<dbReference type="SUPFAM" id="SSF52266">
    <property type="entry name" value="SGNH hydrolase"/>
    <property type="match status" value="1"/>
</dbReference>
<dbReference type="GO" id="GO:0001681">
    <property type="term" value="F:sialate O-acetylesterase activity"/>
    <property type="evidence" value="ECO:0007669"/>
    <property type="project" value="InterPro"/>
</dbReference>
<name>A0A0C1IVE9_9BACT</name>
<dbReference type="AlphaFoldDB" id="A0A0C1IVE9"/>
<dbReference type="RefSeq" id="WP_039139975.1">
    <property type="nucleotide sequence ID" value="NZ_JSVC01000012.1"/>
</dbReference>
<dbReference type="InterPro" id="IPR036514">
    <property type="entry name" value="SGNH_hydro_sf"/>
</dbReference>
<feature type="signal peptide" evidence="2">
    <location>
        <begin position="1"/>
        <end position="17"/>
    </location>
</feature>
<dbReference type="GO" id="GO:0005975">
    <property type="term" value="P:carbohydrate metabolic process"/>
    <property type="evidence" value="ECO:0007669"/>
    <property type="project" value="TreeGrafter"/>
</dbReference>
<reference evidence="4 5" key="1">
    <citation type="submission" date="2014-11" db="EMBL/GenBank/DDBJ databases">
        <title>Genome sequence of Flavihumibacter solisilvae 3-3.</title>
        <authorList>
            <person name="Zhou G."/>
            <person name="Li M."/>
            <person name="Wang G."/>
        </authorList>
    </citation>
    <scope>NUCLEOTIDE SEQUENCE [LARGE SCALE GENOMIC DNA]</scope>
    <source>
        <strain evidence="4 5">3-3</strain>
    </source>
</reference>
<proteinExistence type="predicted"/>
<organism evidence="4 5">
    <name type="scientific">Flavihumibacter solisilvae</name>
    <dbReference type="NCBI Taxonomy" id="1349421"/>
    <lineage>
        <taxon>Bacteria</taxon>
        <taxon>Pseudomonadati</taxon>
        <taxon>Bacteroidota</taxon>
        <taxon>Chitinophagia</taxon>
        <taxon>Chitinophagales</taxon>
        <taxon>Chitinophagaceae</taxon>
        <taxon>Flavihumibacter</taxon>
    </lineage>
</organism>
<evidence type="ECO:0000256" key="1">
    <source>
        <dbReference type="ARBA" id="ARBA00022801"/>
    </source>
</evidence>
<protein>
    <submittedName>
        <fullName evidence="4">Sialate O-acetylesterase</fullName>
    </submittedName>
</protein>
<evidence type="ECO:0000259" key="3">
    <source>
        <dbReference type="Pfam" id="PF03629"/>
    </source>
</evidence>
<dbReference type="InterPro" id="IPR005181">
    <property type="entry name" value="SASA"/>
</dbReference>
<dbReference type="OrthoDB" id="9816001at2"/>
<dbReference type="Gene3D" id="3.40.50.1110">
    <property type="entry name" value="SGNH hydrolase"/>
    <property type="match status" value="1"/>
</dbReference>
<dbReference type="Pfam" id="PF03629">
    <property type="entry name" value="SASA"/>
    <property type="match status" value="1"/>
</dbReference>
<feature type="chain" id="PRO_5002133809" evidence="2">
    <location>
        <begin position="18"/>
        <end position="501"/>
    </location>
</feature>